<dbReference type="RefSeq" id="WP_168798375.1">
    <property type="nucleotide sequence ID" value="NZ_JBHSNS010000006.1"/>
</dbReference>
<dbReference type="Gene3D" id="3.10.450.50">
    <property type="match status" value="1"/>
</dbReference>
<dbReference type="EMBL" id="JBHSNS010000006">
    <property type="protein sequence ID" value="MFC5730040.1"/>
    <property type="molecule type" value="Genomic_DNA"/>
</dbReference>
<feature type="domain" description="SnoaL-like" evidence="1">
    <location>
        <begin position="21"/>
        <end position="141"/>
    </location>
</feature>
<dbReference type="InterPro" id="IPR032710">
    <property type="entry name" value="NTF2-like_dom_sf"/>
</dbReference>
<evidence type="ECO:0000313" key="3">
    <source>
        <dbReference type="Proteomes" id="UP001596072"/>
    </source>
</evidence>
<name>A0ABW0ZGB1_9ACTN</name>
<dbReference type="Pfam" id="PF13474">
    <property type="entry name" value="SnoaL_3"/>
    <property type="match status" value="1"/>
</dbReference>
<evidence type="ECO:0000259" key="1">
    <source>
        <dbReference type="Pfam" id="PF13474"/>
    </source>
</evidence>
<organism evidence="2 3">
    <name type="scientific">Nocardioides vastitatis</name>
    <dbReference type="NCBI Taxonomy" id="2568655"/>
    <lineage>
        <taxon>Bacteria</taxon>
        <taxon>Bacillati</taxon>
        <taxon>Actinomycetota</taxon>
        <taxon>Actinomycetes</taxon>
        <taxon>Propionibacteriales</taxon>
        <taxon>Nocardioidaceae</taxon>
        <taxon>Nocardioides</taxon>
    </lineage>
</organism>
<proteinExistence type="predicted"/>
<protein>
    <submittedName>
        <fullName evidence="2">Nuclear transport factor 2 family protein</fullName>
    </submittedName>
</protein>
<evidence type="ECO:0000313" key="2">
    <source>
        <dbReference type="EMBL" id="MFC5730040.1"/>
    </source>
</evidence>
<comment type="caution">
    <text evidence="2">The sequence shown here is derived from an EMBL/GenBank/DDBJ whole genome shotgun (WGS) entry which is preliminary data.</text>
</comment>
<dbReference type="InterPro" id="IPR037401">
    <property type="entry name" value="SnoaL-like"/>
</dbReference>
<accession>A0ABW0ZGB1</accession>
<dbReference type="Proteomes" id="UP001596072">
    <property type="component" value="Unassembled WGS sequence"/>
</dbReference>
<keyword evidence="3" id="KW-1185">Reference proteome</keyword>
<gene>
    <name evidence="2" type="ORF">ACFPQB_14020</name>
</gene>
<sequence length="146" mass="16708">MTAVHERSILLRAYDDEQAEVERALERILSAARRKAVDELESLHAFGPKFTKYDDFEPLGRQDADTTKRLEREAITGVKAFVPDVEDVKIDVFGPVAVATFVMNYDVVTEEDERLSFRARSTMVFARDEGRWLIVHEHFSPFTSNG</sequence>
<reference evidence="3" key="1">
    <citation type="journal article" date="2019" name="Int. J. Syst. Evol. Microbiol.">
        <title>The Global Catalogue of Microorganisms (GCM) 10K type strain sequencing project: providing services to taxonomists for standard genome sequencing and annotation.</title>
        <authorList>
            <consortium name="The Broad Institute Genomics Platform"/>
            <consortium name="The Broad Institute Genome Sequencing Center for Infectious Disease"/>
            <person name="Wu L."/>
            <person name="Ma J."/>
        </authorList>
    </citation>
    <scope>NUCLEOTIDE SEQUENCE [LARGE SCALE GENOMIC DNA]</scope>
    <source>
        <strain evidence="3">YIM 94188</strain>
    </source>
</reference>
<dbReference type="SUPFAM" id="SSF54427">
    <property type="entry name" value="NTF2-like"/>
    <property type="match status" value="1"/>
</dbReference>